<evidence type="ECO:0000259" key="6">
    <source>
        <dbReference type="PROSITE" id="PS50304"/>
    </source>
</evidence>
<sequence>MAESYFKVVLRDHNYNARDEAKKYGMLFQLFIDPKKPTEVFIKYKQAKDAQRARMAFANNENIQCVESLAEWNIRPKKTDAEKAQPQRTRTPNAGANKSFNAVPQQSPVQNATNTGLVQLPGTFNVCYTCHQHPVWNNCSACGTFYCDEVCQRADWPGHIVKCMPRLVRSFCPLLCPGVGESSQQPMRPPQHTDHTGEQKRAEAKKNTPKPQQLPKAQPPKATPSNVPTNVLKNLAMKRQQEQAPTVQPSVVPIVPNGTNQQSVPKSNASKENVPAAASSLNAAPSKMSNLLIRMQAKTVPSVKRTIPYSAFPLEGENVKIAYVAEKQLYVYRSGLEDNGQPNRYITFVKRSIECARNVHGQLTSSPKVDDIVFAPFDGDYYRAVVLSCGGKEIAESAQVTVYYPDFGNTQTVPHWNTLKEIPDPAIKYGNCNTHAVTIDGVPTFTPAVREFLSGLQETDEFELTKVVNDGDPTVRTVDMRHVQALYMLSEKVREVAMKRVQEVEEASAKGKNDAEKLEIPDPATYKPVKLDDLIEYELEDDIEHELVIIEASELDGEKAQLAVIRKSESLALSNMLGDCEKYGAHDPNPYPLQLGSVCLVKYDGEWCRALALSIGDSGLVQCYLLDVALIRELDAETTECRRFPAKMGRQLYVVECTVDNPEMLGAGVDSDSLRGKIIKATVYHDEAFATHLNVLSISG</sequence>
<dbReference type="PROSITE" id="PS50304">
    <property type="entry name" value="TUDOR"/>
    <property type="match status" value="1"/>
</dbReference>
<evidence type="ECO:0000256" key="3">
    <source>
        <dbReference type="ARBA" id="ARBA00022833"/>
    </source>
</evidence>
<keyword evidence="3" id="KW-0862">Zinc</keyword>
<dbReference type="PANTHER" id="PTHR22948">
    <property type="entry name" value="TUDOR DOMAIN CONTAINING PROTEIN"/>
    <property type="match status" value="1"/>
</dbReference>
<feature type="compositionally biased region" description="Polar residues" evidence="5">
    <location>
        <begin position="86"/>
        <end position="108"/>
    </location>
</feature>
<dbReference type="Pfam" id="PF00567">
    <property type="entry name" value="TUDOR"/>
    <property type="match status" value="2"/>
</dbReference>
<evidence type="ECO:0000259" key="7">
    <source>
        <dbReference type="PROSITE" id="PS50865"/>
    </source>
</evidence>
<evidence type="ECO:0000313" key="9">
    <source>
        <dbReference type="Proteomes" id="UP000075884"/>
    </source>
</evidence>
<protein>
    <recommendedName>
        <fullName evidence="10">MYND-type domain-containing protein</fullName>
    </recommendedName>
</protein>
<feature type="domain" description="Tudor" evidence="6">
    <location>
        <begin position="366"/>
        <end position="428"/>
    </location>
</feature>
<dbReference type="GO" id="GO:0008270">
    <property type="term" value="F:zinc ion binding"/>
    <property type="evidence" value="ECO:0007669"/>
    <property type="project" value="UniProtKB-KW"/>
</dbReference>
<evidence type="ECO:0000256" key="2">
    <source>
        <dbReference type="ARBA" id="ARBA00022771"/>
    </source>
</evidence>
<feature type="domain" description="MYND-type" evidence="7">
    <location>
        <begin position="127"/>
        <end position="163"/>
    </location>
</feature>
<reference evidence="8" key="2">
    <citation type="submission" date="2020-05" db="UniProtKB">
        <authorList>
            <consortium name="EnsemblMetazoa"/>
        </authorList>
    </citation>
    <scope>IDENTIFICATION</scope>
    <source>
        <strain evidence="8">WRAIR2</strain>
    </source>
</reference>
<dbReference type="InterPro" id="IPR002999">
    <property type="entry name" value="Tudor"/>
</dbReference>
<dbReference type="InterPro" id="IPR050621">
    <property type="entry name" value="Tudor_domain_containing"/>
</dbReference>
<evidence type="ECO:0000313" key="8">
    <source>
        <dbReference type="EnsemblMetazoa" id="ADIR008400-PA"/>
    </source>
</evidence>
<dbReference type="STRING" id="7168.A0A182NL69"/>
<dbReference type="InterPro" id="IPR002893">
    <property type="entry name" value="Znf_MYND"/>
</dbReference>
<dbReference type="AlphaFoldDB" id="A0A182NL69"/>
<feature type="region of interest" description="Disordered" evidence="5">
    <location>
        <begin position="76"/>
        <end position="108"/>
    </location>
</feature>
<dbReference type="SUPFAM" id="SSF144232">
    <property type="entry name" value="HIT/MYND zinc finger-like"/>
    <property type="match status" value="1"/>
</dbReference>
<dbReference type="Gene3D" id="6.10.140.2220">
    <property type="match status" value="1"/>
</dbReference>
<feature type="compositionally biased region" description="Basic and acidic residues" evidence="5">
    <location>
        <begin position="191"/>
        <end position="206"/>
    </location>
</feature>
<dbReference type="CDD" id="cd20379">
    <property type="entry name" value="Tudor_dTUD-like"/>
    <property type="match status" value="1"/>
</dbReference>
<organism evidence="8 9">
    <name type="scientific">Anopheles dirus</name>
    <dbReference type="NCBI Taxonomy" id="7168"/>
    <lineage>
        <taxon>Eukaryota</taxon>
        <taxon>Metazoa</taxon>
        <taxon>Ecdysozoa</taxon>
        <taxon>Arthropoda</taxon>
        <taxon>Hexapoda</taxon>
        <taxon>Insecta</taxon>
        <taxon>Pterygota</taxon>
        <taxon>Neoptera</taxon>
        <taxon>Endopterygota</taxon>
        <taxon>Diptera</taxon>
        <taxon>Nematocera</taxon>
        <taxon>Culicoidea</taxon>
        <taxon>Culicidae</taxon>
        <taxon>Anophelinae</taxon>
        <taxon>Anopheles</taxon>
    </lineage>
</organism>
<feature type="compositionally biased region" description="Polar residues" evidence="5">
    <location>
        <begin position="257"/>
        <end position="270"/>
    </location>
</feature>
<dbReference type="SUPFAM" id="SSF63748">
    <property type="entry name" value="Tudor/PWWP/MBT"/>
    <property type="match status" value="2"/>
</dbReference>
<dbReference type="Gene3D" id="2.30.30.140">
    <property type="match status" value="2"/>
</dbReference>
<keyword evidence="9" id="KW-1185">Reference proteome</keyword>
<dbReference type="EnsemblMetazoa" id="ADIR008400-RA">
    <property type="protein sequence ID" value="ADIR008400-PA"/>
    <property type="gene ID" value="ADIR008400"/>
</dbReference>
<name>A0A182NL69_9DIPT</name>
<feature type="region of interest" description="Disordered" evidence="5">
    <location>
        <begin position="180"/>
        <end position="270"/>
    </location>
</feature>
<proteinExistence type="predicted"/>
<evidence type="ECO:0000256" key="4">
    <source>
        <dbReference type="PROSITE-ProRule" id="PRU00134"/>
    </source>
</evidence>
<keyword evidence="2 4" id="KW-0863">Zinc-finger</keyword>
<evidence type="ECO:0008006" key="10">
    <source>
        <dbReference type="Google" id="ProtNLM"/>
    </source>
</evidence>
<dbReference type="VEuPathDB" id="VectorBase:ADIR008400"/>
<accession>A0A182NL69</accession>
<dbReference type="SMART" id="SM00333">
    <property type="entry name" value="TUDOR"/>
    <property type="match status" value="2"/>
</dbReference>
<dbReference type="Proteomes" id="UP000075884">
    <property type="component" value="Unassembled WGS sequence"/>
</dbReference>
<reference evidence="9" key="1">
    <citation type="submission" date="2013-03" db="EMBL/GenBank/DDBJ databases">
        <title>The Genome Sequence of Anopheles dirus WRAIR2.</title>
        <authorList>
            <consortium name="The Broad Institute Genomics Platform"/>
            <person name="Neafsey D.E."/>
            <person name="Walton C."/>
            <person name="Walker B."/>
            <person name="Young S.K."/>
            <person name="Zeng Q."/>
            <person name="Gargeya S."/>
            <person name="Fitzgerald M."/>
            <person name="Haas B."/>
            <person name="Abouelleil A."/>
            <person name="Allen A.W."/>
            <person name="Alvarado L."/>
            <person name="Arachchi H.M."/>
            <person name="Berlin A.M."/>
            <person name="Chapman S.B."/>
            <person name="Gainer-Dewar J."/>
            <person name="Goldberg J."/>
            <person name="Griggs A."/>
            <person name="Gujja S."/>
            <person name="Hansen M."/>
            <person name="Howarth C."/>
            <person name="Imamovic A."/>
            <person name="Ireland A."/>
            <person name="Larimer J."/>
            <person name="McCowan C."/>
            <person name="Murphy C."/>
            <person name="Pearson M."/>
            <person name="Poon T.W."/>
            <person name="Priest M."/>
            <person name="Roberts A."/>
            <person name="Saif S."/>
            <person name="Shea T."/>
            <person name="Sisk P."/>
            <person name="Sykes S."/>
            <person name="Wortman J."/>
            <person name="Nusbaum C."/>
            <person name="Birren B."/>
        </authorList>
    </citation>
    <scope>NUCLEOTIDE SEQUENCE [LARGE SCALE GENOMIC DNA]</scope>
    <source>
        <strain evidence="9">WRAIR2</strain>
    </source>
</reference>
<dbReference type="PROSITE" id="PS50865">
    <property type="entry name" value="ZF_MYND_2"/>
    <property type="match status" value="1"/>
</dbReference>
<dbReference type="PANTHER" id="PTHR22948:SF76">
    <property type="entry name" value="FI20010P1-RELATED"/>
    <property type="match status" value="1"/>
</dbReference>
<evidence type="ECO:0000256" key="5">
    <source>
        <dbReference type="SAM" id="MobiDB-lite"/>
    </source>
</evidence>
<evidence type="ECO:0000256" key="1">
    <source>
        <dbReference type="ARBA" id="ARBA00022723"/>
    </source>
</evidence>
<keyword evidence="1" id="KW-0479">Metal-binding</keyword>